<reference evidence="2 3" key="1">
    <citation type="journal article" date="2024" name="Commun. Biol.">
        <title>Comparative genomic analysis of thermophilic fungi reveals convergent evolutionary adaptations and gene losses.</title>
        <authorList>
            <person name="Steindorff A.S."/>
            <person name="Aguilar-Pontes M.V."/>
            <person name="Robinson A.J."/>
            <person name="Andreopoulos B."/>
            <person name="LaButti K."/>
            <person name="Kuo A."/>
            <person name="Mondo S."/>
            <person name="Riley R."/>
            <person name="Otillar R."/>
            <person name="Haridas S."/>
            <person name="Lipzen A."/>
            <person name="Grimwood J."/>
            <person name="Schmutz J."/>
            <person name="Clum A."/>
            <person name="Reid I.D."/>
            <person name="Moisan M.C."/>
            <person name="Butler G."/>
            <person name="Nguyen T.T.M."/>
            <person name="Dewar K."/>
            <person name="Conant G."/>
            <person name="Drula E."/>
            <person name="Henrissat B."/>
            <person name="Hansel C."/>
            <person name="Singer S."/>
            <person name="Hutchinson M.I."/>
            <person name="de Vries R.P."/>
            <person name="Natvig D.O."/>
            <person name="Powell A.J."/>
            <person name="Tsang A."/>
            <person name="Grigoriev I.V."/>
        </authorList>
    </citation>
    <scope>NUCLEOTIDE SEQUENCE [LARGE SCALE GENOMIC DNA]</scope>
    <source>
        <strain evidence="2 3">CBS 494.80</strain>
    </source>
</reference>
<feature type="compositionally biased region" description="Polar residues" evidence="1">
    <location>
        <begin position="69"/>
        <end position="92"/>
    </location>
</feature>
<accession>A0ABR4C7P8</accession>
<dbReference type="SUPFAM" id="SSF56112">
    <property type="entry name" value="Protein kinase-like (PK-like)"/>
    <property type="match status" value="1"/>
</dbReference>
<dbReference type="Proteomes" id="UP001595075">
    <property type="component" value="Unassembled WGS sequence"/>
</dbReference>
<dbReference type="InterPro" id="IPR011009">
    <property type="entry name" value="Kinase-like_dom_sf"/>
</dbReference>
<evidence type="ECO:0000313" key="2">
    <source>
        <dbReference type="EMBL" id="KAL2065955.1"/>
    </source>
</evidence>
<comment type="caution">
    <text evidence="2">The sequence shown here is derived from an EMBL/GenBank/DDBJ whole genome shotgun (WGS) entry which is preliminary data.</text>
</comment>
<feature type="compositionally biased region" description="Polar residues" evidence="1">
    <location>
        <begin position="44"/>
        <end position="54"/>
    </location>
</feature>
<feature type="region of interest" description="Disordered" evidence="1">
    <location>
        <begin position="149"/>
        <end position="169"/>
    </location>
</feature>
<evidence type="ECO:0000313" key="3">
    <source>
        <dbReference type="Proteomes" id="UP001595075"/>
    </source>
</evidence>
<feature type="region of interest" description="Disordered" evidence="1">
    <location>
        <begin position="1"/>
        <end position="92"/>
    </location>
</feature>
<feature type="compositionally biased region" description="Basic residues" evidence="1">
    <location>
        <begin position="1"/>
        <end position="10"/>
    </location>
</feature>
<proteinExistence type="predicted"/>
<organism evidence="2 3">
    <name type="scientific">Oculimacula yallundae</name>
    <dbReference type="NCBI Taxonomy" id="86028"/>
    <lineage>
        <taxon>Eukaryota</taxon>
        <taxon>Fungi</taxon>
        <taxon>Dikarya</taxon>
        <taxon>Ascomycota</taxon>
        <taxon>Pezizomycotina</taxon>
        <taxon>Leotiomycetes</taxon>
        <taxon>Helotiales</taxon>
        <taxon>Ploettnerulaceae</taxon>
        <taxon>Oculimacula</taxon>
    </lineage>
</organism>
<keyword evidence="3" id="KW-1185">Reference proteome</keyword>
<name>A0ABR4C7P8_9HELO</name>
<protein>
    <submittedName>
        <fullName evidence="2">Uncharacterized protein</fullName>
    </submittedName>
</protein>
<evidence type="ECO:0000256" key="1">
    <source>
        <dbReference type="SAM" id="MobiDB-lite"/>
    </source>
</evidence>
<dbReference type="EMBL" id="JAZHXI010000012">
    <property type="protein sequence ID" value="KAL2065955.1"/>
    <property type="molecule type" value="Genomic_DNA"/>
</dbReference>
<dbReference type="Gene3D" id="3.30.200.20">
    <property type="entry name" value="Phosphorylase Kinase, domain 1"/>
    <property type="match status" value="1"/>
</dbReference>
<sequence>MASHSSRRRATNPITDLHAMNRNSWVMEDNYDAASVHSDDTQATRDSTAPSMTEIQPMDSKQAAPAKPESTQCSAISPSVSETLPWDSEQTSAAEPIPTINFEDYLRYHDPTQHYNIEYLNGFANTTVRATKIRISELHKKFGGLAMEDSGLDLPQSESSPPKTTDEDAPAVRFPYDTLIVKHSPPFVTLLGPEEPLSTFRQEVEAKALALLGPGSRLETLASSYNITFPRVLWHDRYSHILIMSDIGNMPTLKDSLRSLQSLNEEQDKREIQMSFLQLGTSIGMFLAELHASSTTKGLPSHELAEFANDSAKDFTYSWKIEDLKWVLPAAGVRDHTKLFKAILNDWKEPAGPVVFVNGNLTAESFLMQKSGPIGLIGWQSAGPGRGLNGDIATLFASIRVLTCDTDLANAKYIAAAALMQGIATSYRHQLPVKWEVSWNGTEGHWPHLEERGTGAMAVLRSAFIVYGTALIVAAATEFDVCEYPVHPLDTMCSIRAAVDNEDSVPPVKEALVCSIQGCSIGSAMDDGDNMDDEDNMDGDENMDSVKELPICSIRGCSIRAAANVEDNIHSVKGSVCSEKEAVCSIRGTLLHEGLCHVRWAGENVNAFEDNWEFICKYGSPLLGFVAAE</sequence>
<gene>
    <name evidence="2" type="ORF">VTL71DRAFT_3625</name>
</gene>